<dbReference type="GO" id="GO:0003677">
    <property type="term" value="F:DNA binding"/>
    <property type="evidence" value="ECO:0007669"/>
    <property type="project" value="InterPro"/>
</dbReference>
<dbReference type="OrthoDB" id="8451885at2"/>
<dbReference type="SUPFAM" id="SSF47413">
    <property type="entry name" value="lambda repressor-like DNA-binding domains"/>
    <property type="match status" value="1"/>
</dbReference>
<dbReference type="InterPro" id="IPR001387">
    <property type="entry name" value="Cro/C1-type_HTH"/>
</dbReference>
<dbReference type="RefSeq" id="WP_146483865.1">
    <property type="nucleotide sequence ID" value="NZ_CP042266.1"/>
</dbReference>
<evidence type="ECO:0000259" key="1">
    <source>
        <dbReference type="PROSITE" id="PS50943"/>
    </source>
</evidence>
<gene>
    <name evidence="2" type="ORF">FQU76_32595</name>
</gene>
<proteinExistence type="predicted"/>
<dbReference type="Proteomes" id="UP000320580">
    <property type="component" value="Chromosome"/>
</dbReference>
<dbReference type="InterPro" id="IPR043917">
    <property type="entry name" value="DUF5753"/>
</dbReference>
<dbReference type="EMBL" id="CP042266">
    <property type="protein sequence ID" value="QDY80471.1"/>
    <property type="molecule type" value="Genomic_DNA"/>
</dbReference>
<reference evidence="2 3" key="1">
    <citation type="submission" date="2019-07" db="EMBL/GenBank/DDBJ databases">
        <authorList>
            <person name="Zhu P."/>
        </authorList>
    </citation>
    <scope>NUCLEOTIDE SEQUENCE [LARGE SCALE GENOMIC DNA]</scope>
    <source>
        <strain evidence="2 3">SSL-25</strain>
    </source>
</reference>
<dbReference type="AlphaFoldDB" id="A0A5B8JKN7"/>
<evidence type="ECO:0000313" key="3">
    <source>
        <dbReference type="Proteomes" id="UP000320580"/>
    </source>
</evidence>
<dbReference type="Pfam" id="PF19054">
    <property type="entry name" value="DUF5753"/>
    <property type="match status" value="1"/>
</dbReference>
<name>A0A5B8JKN7_9ACTN</name>
<organism evidence="2 3">
    <name type="scientific">Streptomyces qinzhouensis</name>
    <dbReference type="NCBI Taxonomy" id="2599401"/>
    <lineage>
        <taxon>Bacteria</taxon>
        <taxon>Bacillati</taxon>
        <taxon>Actinomycetota</taxon>
        <taxon>Actinomycetes</taxon>
        <taxon>Kitasatosporales</taxon>
        <taxon>Streptomycetaceae</taxon>
        <taxon>Streptomyces</taxon>
    </lineage>
</organism>
<sequence>MARERSGRTVAHLVLATRLTVLREAAGLSREQAARALGAHSATVRRIEQAQTSLDDGQIRTLLTAYGAAPAETREILGQLAAANRPGWWHPWRSVMDPWQLDLMSVESAARIVRSWDPALVPALLRTPAYARAVDDVLRPDLSPAQRDRRAELLAERREKLREQRTRLWALVTGAALRTQVGDTAVMAEQLAALRAAAEQPYMTLQVHPLDGPPHALTGIPALTFFRVEVPGIPDHVVREGGLPGTADVWKADPAVMTYRRLLDYSCATALHPDTSKEALA</sequence>
<dbReference type="SMART" id="SM00530">
    <property type="entry name" value="HTH_XRE"/>
    <property type="match status" value="1"/>
</dbReference>
<dbReference type="KEGG" id="sqz:FQU76_32595"/>
<dbReference type="Pfam" id="PF13560">
    <property type="entry name" value="HTH_31"/>
    <property type="match status" value="1"/>
</dbReference>
<feature type="domain" description="HTH cro/C1-type" evidence="1">
    <location>
        <begin position="19"/>
        <end position="73"/>
    </location>
</feature>
<protein>
    <submittedName>
        <fullName evidence="2">Helix-turn-helix domain-containing protein</fullName>
    </submittedName>
</protein>
<evidence type="ECO:0000313" key="2">
    <source>
        <dbReference type="EMBL" id="QDY80471.1"/>
    </source>
</evidence>
<dbReference type="CDD" id="cd00093">
    <property type="entry name" value="HTH_XRE"/>
    <property type="match status" value="1"/>
</dbReference>
<accession>A0A5B8JKN7</accession>
<dbReference type="InterPro" id="IPR010982">
    <property type="entry name" value="Lambda_DNA-bd_dom_sf"/>
</dbReference>
<dbReference type="PROSITE" id="PS50943">
    <property type="entry name" value="HTH_CROC1"/>
    <property type="match status" value="1"/>
</dbReference>
<keyword evidence="3" id="KW-1185">Reference proteome</keyword>
<dbReference type="Gene3D" id="1.10.260.40">
    <property type="entry name" value="lambda repressor-like DNA-binding domains"/>
    <property type="match status" value="1"/>
</dbReference>